<dbReference type="InterPro" id="IPR018541">
    <property type="entry name" value="Ftsk_gamma"/>
</dbReference>
<dbReference type="Proteomes" id="UP000261285">
    <property type="component" value="Unassembled WGS sequence"/>
</dbReference>
<dbReference type="RefSeq" id="WP_117598498.1">
    <property type="nucleotide sequence ID" value="NZ_CABMEZ010000020.1"/>
</dbReference>
<dbReference type="Pfam" id="PF09397">
    <property type="entry name" value="FtsK_gamma"/>
    <property type="match status" value="1"/>
</dbReference>
<evidence type="ECO:0000259" key="3">
    <source>
        <dbReference type="SMART" id="SM00843"/>
    </source>
</evidence>
<feature type="transmembrane region" description="Helical" evidence="2">
    <location>
        <begin position="93"/>
        <end position="119"/>
    </location>
</feature>
<reference evidence="4 5" key="1">
    <citation type="submission" date="2018-08" db="EMBL/GenBank/DDBJ databases">
        <title>A genome reference for cultivated species of the human gut microbiota.</title>
        <authorList>
            <person name="Zou Y."/>
            <person name="Xue W."/>
            <person name="Luo G."/>
        </authorList>
    </citation>
    <scope>NUCLEOTIDE SEQUENCE [LARGE SCALE GENOMIC DNA]</scope>
    <source>
        <strain evidence="4 5">OM02-16</strain>
    </source>
</reference>
<dbReference type="PANTHER" id="PTHR22683">
    <property type="entry name" value="SPORULATION PROTEIN RELATED"/>
    <property type="match status" value="1"/>
</dbReference>
<feature type="region of interest" description="Disordered" evidence="1">
    <location>
        <begin position="24"/>
        <end position="56"/>
    </location>
</feature>
<dbReference type="AlphaFoldDB" id="A0A3E5G6P9"/>
<feature type="transmembrane region" description="Helical" evidence="2">
    <location>
        <begin position="64"/>
        <end position="87"/>
    </location>
</feature>
<evidence type="ECO:0000256" key="1">
    <source>
        <dbReference type="SAM" id="MobiDB-lite"/>
    </source>
</evidence>
<accession>A0A3E5G6P9</accession>
<keyword evidence="2" id="KW-0472">Membrane</keyword>
<keyword evidence="2" id="KW-1133">Transmembrane helix</keyword>
<dbReference type="EMBL" id="QSVN01000020">
    <property type="protein sequence ID" value="RGO30106.1"/>
    <property type="molecule type" value="Genomic_DNA"/>
</dbReference>
<sequence length="451" mass="51806">MRPSQYHYIKRTLSRTLYNRKIQKKRTKKRKKELRKQKREMKRNIPPKRVKTSSPKHSKEELKIIWFTIGKIFFGVLAIVQPIRVIAEWNRLVIINGAFGNIGLLIVNIAVWGGLSYLFSFFINREHNKNTDQTIVNDNTYHFVANGKYEQENSQHTNTVAKVKESQSVSELYNSKVENTSVDEILESSSNPTINCCNPAENEKKSEKKSKVTIENPDYYLKEAAELIISKEKASIGMLQRNFKIGFNRADRIINQLGEMGIVGPEYGTMPRKILVSLEDIDAIFSNTTFRTGEKVENENIQKFSDEFAALCVANCELDKEQNYTNNITGGNVKYNEKRFDNLANDSVISGMVSNEEIKEVSDKVLHVYNEFGLMVIIDETLCTNQYVILKLKPMHGTRITDIISVQNTVESMIGMKSLMNVMYKKGYIGMLLPIHQFIKKKDDKNPTTDE</sequence>
<dbReference type="InterPro" id="IPR036388">
    <property type="entry name" value="WH-like_DNA-bd_sf"/>
</dbReference>
<dbReference type="PANTHER" id="PTHR22683:SF41">
    <property type="entry name" value="DNA TRANSLOCASE FTSK"/>
    <property type="match status" value="1"/>
</dbReference>
<dbReference type="SMART" id="SM00843">
    <property type="entry name" value="Ftsk_gamma"/>
    <property type="match status" value="1"/>
</dbReference>
<dbReference type="InterPro" id="IPR050206">
    <property type="entry name" value="FtsK/SpoIIIE/SftA"/>
</dbReference>
<dbReference type="Gene3D" id="1.10.10.10">
    <property type="entry name" value="Winged helix-like DNA-binding domain superfamily/Winged helix DNA-binding domain"/>
    <property type="match status" value="1"/>
</dbReference>
<proteinExistence type="predicted"/>
<gene>
    <name evidence="4" type="ORF">DXB16_13060</name>
</gene>
<evidence type="ECO:0000313" key="4">
    <source>
        <dbReference type="EMBL" id="RGO30106.1"/>
    </source>
</evidence>
<protein>
    <recommendedName>
        <fullName evidence="3">FtsK gamma domain-containing protein</fullName>
    </recommendedName>
</protein>
<name>A0A3E5G6P9_9FIRM</name>
<comment type="caution">
    <text evidence="4">The sequence shown here is derived from an EMBL/GenBank/DDBJ whole genome shotgun (WGS) entry which is preliminary data.</text>
</comment>
<dbReference type="InterPro" id="IPR036390">
    <property type="entry name" value="WH_DNA-bd_sf"/>
</dbReference>
<dbReference type="SUPFAM" id="SSF46785">
    <property type="entry name" value="Winged helix' DNA-binding domain"/>
    <property type="match status" value="1"/>
</dbReference>
<evidence type="ECO:0000313" key="5">
    <source>
        <dbReference type="Proteomes" id="UP000261285"/>
    </source>
</evidence>
<evidence type="ECO:0000256" key="2">
    <source>
        <dbReference type="SAM" id="Phobius"/>
    </source>
</evidence>
<feature type="domain" description="FtsK gamma" evidence="3">
    <location>
        <begin position="214"/>
        <end position="279"/>
    </location>
</feature>
<organism evidence="4 5">
    <name type="scientific">Dorea longicatena</name>
    <dbReference type="NCBI Taxonomy" id="88431"/>
    <lineage>
        <taxon>Bacteria</taxon>
        <taxon>Bacillati</taxon>
        <taxon>Bacillota</taxon>
        <taxon>Clostridia</taxon>
        <taxon>Lachnospirales</taxon>
        <taxon>Lachnospiraceae</taxon>
        <taxon>Dorea</taxon>
    </lineage>
</organism>
<keyword evidence="2" id="KW-0812">Transmembrane</keyword>